<dbReference type="InterPro" id="IPR036942">
    <property type="entry name" value="Beta-barrel_TonB_sf"/>
</dbReference>
<evidence type="ECO:0000256" key="2">
    <source>
        <dbReference type="ARBA" id="ARBA00023136"/>
    </source>
</evidence>
<keyword evidence="3" id="KW-0998">Cell outer membrane</keyword>
<dbReference type="SUPFAM" id="SSF49464">
    <property type="entry name" value="Carboxypeptidase regulatory domain-like"/>
    <property type="match status" value="1"/>
</dbReference>
<keyword evidence="7" id="KW-1185">Reference proteome</keyword>
<name>A0ABT8C8Z6_9BACT</name>
<evidence type="ECO:0000256" key="1">
    <source>
        <dbReference type="ARBA" id="ARBA00004442"/>
    </source>
</evidence>
<dbReference type="RefSeq" id="WP_163387059.1">
    <property type="nucleotide sequence ID" value="NZ_JAUFQS010000008.1"/>
</dbReference>
<dbReference type="InterPro" id="IPR008969">
    <property type="entry name" value="CarboxyPept-like_regulatory"/>
</dbReference>
<evidence type="ECO:0000313" key="6">
    <source>
        <dbReference type="EMBL" id="MDN3688156.1"/>
    </source>
</evidence>
<dbReference type="Proteomes" id="UP001236663">
    <property type="component" value="Unassembled WGS sequence"/>
</dbReference>
<organism evidence="6 7">
    <name type="scientific">Cyclobacterium jeungdonense</name>
    <dbReference type="NCBI Taxonomy" id="708087"/>
    <lineage>
        <taxon>Bacteria</taxon>
        <taxon>Pseudomonadati</taxon>
        <taxon>Bacteroidota</taxon>
        <taxon>Cytophagia</taxon>
        <taxon>Cytophagales</taxon>
        <taxon>Cyclobacteriaceae</taxon>
        <taxon>Cyclobacterium</taxon>
    </lineage>
</organism>
<comment type="caution">
    <text evidence="6">The sequence shown here is derived from an EMBL/GenBank/DDBJ whole genome shotgun (WGS) entry which is preliminary data.</text>
</comment>
<dbReference type="InterPro" id="IPR012910">
    <property type="entry name" value="Plug_dom"/>
</dbReference>
<evidence type="ECO:0000259" key="5">
    <source>
        <dbReference type="Pfam" id="PF14905"/>
    </source>
</evidence>
<dbReference type="InterPro" id="IPR041700">
    <property type="entry name" value="OMP_b-brl_3"/>
</dbReference>
<dbReference type="Gene3D" id="2.170.130.10">
    <property type="entry name" value="TonB-dependent receptor, plug domain"/>
    <property type="match status" value="1"/>
</dbReference>
<dbReference type="Pfam" id="PF07715">
    <property type="entry name" value="Plug"/>
    <property type="match status" value="1"/>
</dbReference>
<dbReference type="Pfam" id="PF13715">
    <property type="entry name" value="CarbopepD_reg_2"/>
    <property type="match status" value="1"/>
</dbReference>
<feature type="domain" description="TonB-dependent receptor plug" evidence="4">
    <location>
        <begin position="147"/>
        <end position="220"/>
    </location>
</feature>
<keyword evidence="2" id="KW-0472">Membrane</keyword>
<feature type="domain" description="Outer membrane protein beta-barrel" evidence="5">
    <location>
        <begin position="372"/>
        <end position="778"/>
    </location>
</feature>
<dbReference type="Pfam" id="PF14905">
    <property type="entry name" value="OMP_b-brl_3"/>
    <property type="match status" value="1"/>
</dbReference>
<dbReference type="InterPro" id="IPR037066">
    <property type="entry name" value="Plug_dom_sf"/>
</dbReference>
<dbReference type="Gene3D" id="2.40.170.20">
    <property type="entry name" value="TonB-dependent receptor, beta-barrel domain"/>
    <property type="match status" value="1"/>
</dbReference>
<proteinExistence type="predicted"/>
<dbReference type="PANTHER" id="PTHR40980">
    <property type="entry name" value="PLUG DOMAIN-CONTAINING PROTEIN"/>
    <property type="match status" value="1"/>
</dbReference>
<protein>
    <submittedName>
        <fullName evidence="6">Outer membrane beta-barrel family protein</fullName>
    </submittedName>
</protein>
<reference evidence="7" key="1">
    <citation type="journal article" date="2019" name="Int. J. Syst. Evol. Microbiol.">
        <title>The Global Catalogue of Microorganisms (GCM) 10K type strain sequencing project: providing services to taxonomists for standard genome sequencing and annotation.</title>
        <authorList>
            <consortium name="The Broad Institute Genomics Platform"/>
            <consortium name="The Broad Institute Genome Sequencing Center for Infectious Disease"/>
            <person name="Wu L."/>
            <person name="Ma J."/>
        </authorList>
    </citation>
    <scope>NUCLEOTIDE SEQUENCE [LARGE SCALE GENOMIC DNA]</scope>
    <source>
        <strain evidence="7">CECT 7706</strain>
    </source>
</reference>
<evidence type="ECO:0000256" key="3">
    <source>
        <dbReference type="ARBA" id="ARBA00023237"/>
    </source>
</evidence>
<dbReference type="PANTHER" id="PTHR40980:SF4">
    <property type="entry name" value="TONB-DEPENDENT RECEPTOR-LIKE BETA-BARREL DOMAIN-CONTAINING PROTEIN"/>
    <property type="match status" value="1"/>
</dbReference>
<accession>A0ABT8C8Z6</accession>
<comment type="subcellular location">
    <subcellularLocation>
        <location evidence="1">Cell outer membrane</location>
    </subcellularLocation>
</comment>
<sequence>MKLNQLYYLSVCILFLAFAGKGYGQSGEFSLRGSLVDGSSEDPLSFVQVALYKPGEERPVTFSDSNEDGKFTLRAPEGDYILRFFLLGFDENEMEINLQQNRVLDPIKMTPENQDLEEVVVQSSKFPIRSDAEGLTINPSQNLSNLGGTLLDILRNTPSVSVSEDGAITLRGSSGTNVLINGRNSSLTQNLDQIPASAIEQIKIINNPNARYDAEAEAGVIDILLKKGQSLGTHGNGELTYGTRGRMNAGVNINHRTLRYNVFGGYNFRRWRSIGERRTEREIFEDGEILNQNTNSTSENLGHNLNFGADYYFGNNIISYEGFFQSSDDSQVNTLYSDLRDVDSNDLVLEYVRRNRETEADDGIDNALIYERTFDSPDKSFKVIASNSYRNQYKIQNIDIFRNSSEPLEENLNGRERAFTDEKRYITVIQTDYTTPLASGAKVEAGLKSTIRKFDNDYIYTRFEENIQDFVPDPNISNRFVYKDQIHAGYLIYSGSSKRFDYTAGLRGEYTYVDTYLANTGEANQQNYFNLFPSLQTLYKLNEENSLKFSYSRRIDRPTSWRLNPFPDITDSLSVRRGNPNLQPEMIHSLELGHMANFENSSLTTNLFYRHVDGQLDFVTIVENGISYSQPANLNTAESYGVEFIGITDIRPWWNVNGSVTAFRIRVDGSNIGEEFVNQGFAWNSKLMNSFELPKGFSFQLIGNYESAEIEAQGKDLSQYYMDLNLQKSFWENKGALSISLRDVFDTRRFAGNSLTNTFRQTFYAKRESRFVMVSGRYRF</sequence>
<dbReference type="EMBL" id="JAUFQS010000008">
    <property type="protein sequence ID" value="MDN3688156.1"/>
    <property type="molecule type" value="Genomic_DNA"/>
</dbReference>
<gene>
    <name evidence="6" type="ORF">QWZ15_09970</name>
</gene>
<evidence type="ECO:0000259" key="4">
    <source>
        <dbReference type="Pfam" id="PF07715"/>
    </source>
</evidence>
<evidence type="ECO:0000313" key="7">
    <source>
        <dbReference type="Proteomes" id="UP001236663"/>
    </source>
</evidence>
<dbReference type="SUPFAM" id="SSF56935">
    <property type="entry name" value="Porins"/>
    <property type="match status" value="1"/>
</dbReference>